<protein>
    <recommendedName>
        <fullName evidence="10">Hsp70 protein</fullName>
    </recommendedName>
</protein>
<dbReference type="Pfam" id="PF00012">
    <property type="entry name" value="HSP70"/>
    <property type="match status" value="1"/>
</dbReference>
<evidence type="ECO:0008006" key="10">
    <source>
        <dbReference type="Google" id="ProtNLM"/>
    </source>
</evidence>
<keyword evidence="9" id="KW-1185">Reference proteome</keyword>
<dbReference type="SUPFAM" id="SSF53067">
    <property type="entry name" value="Actin-like ATPase domain"/>
    <property type="match status" value="2"/>
</dbReference>
<keyword evidence="3" id="KW-0067">ATP-binding</keyword>
<dbReference type="GO" id="GO:0140662">
    <property type="term" value="F:ATP-dependent protein folding chaperone"/>
    <property type="evidence" value="ECO:0007669"/>
    <property type="project" value="InterPro"/>
</dbReference>
<dbReference type="InterPro" id="IPR006652">
    <property type="entry name" value="Kelch_1"/>
</dbReference>
<name>A0A8J3Z2U1_9ACTN</name>
<feature type="transmembrane region" description="Helical" evidence="7">
    <location>
        <begin position="1006"/>
        <end position="1027"/>
    </location>
</feature>
<dbReference type="PRINTS" id="PR00301">
    <property type="entry name" value="HEATSHOCK70"/>
</dbReference>
<dbReference type="InterPro" id="IPR015915">
    <property type="entry name" value="Kelch-typ_b-propeller"/>
</dbReference>
<feature type="region of interest" description="Disordered" evidence="6">
    <location>
        <begin position="974"/>
        <end position="998"/>
    </location>
</feature>
<dbReference type="PROSITE" id="PS01036">
    <property type="entry name" value="HSP70_3"/>
    <property type="match status" value="1"/>
</dbReference>
<proteinExistence type="inferred from homology"/>
<dbReference type="Pfam" id="PF01344">
    <property type="entry name" value="Kelch_1"/>
    <property type="match status" value="1"/>
</dbReference>
<dbReference type="InterPro" id="IPR043129">
    <property type="entry name" value="ATPase_NBD"/>
</dbReference>
<dbReference type="SUPFAM" id="SSF117281">
    <property type="entry name" value="Kelch motif"/>
    <property type="match status" value="2"/>
</dbReference>
<feature type="compositionally biased region" description="Pro residues" evidence="6">
    <location>
        <begin position="675"/>
        <end position="687"/>
    </location>
</feature>
<dbReference type="EMBL" id="BOPG01000017">
    <property type="protein sequence ID" value="GIJ55327.1"/>
    <property type="molecule type" value="Genomic_DNA"/>
</dbReference>
<sequence length="1330" mass="135776">MSYSLGVDLGTTFTAAAVRLNGHAEIARLGSRRAEIPSLVFVRPDGGVLIGEAAERRGSSEPFRLAREFKRRIGDPVPLLVGGSPYPAHALMARLLEEVLGTVTRQQEGPPAAVTVTYPANWGPYKRDLLGQAVRLAELRNVTLRAEPEAAAVRYAATERIRPGETVAVYDLGGGTFDAAVLRKTSDGFELLGEPEGIEQLGGIDFDEAVLAFVTATLGPSVAELDPDDPSVVEALARLRRDCIEAKEALSYDTEVMVPVALPNLHTRVRLNRSEFETMIMPAVLETIAALRRTMRGAGVEASDLRSILLSGGSSRIPLVSQLLSVEFGRPVVLDPSPEHSIALGAALVTSSSGSLSVAAPPPLESSDSPDSSASPDSVDEVSAPAPSRRSRVAEMLSKLGGRSRPSPSEVAAPLPLSTPPLATPDAGTAIAGAAIAWDPTPTSGTESPSTAWERTPSNDPLGVVSAPTSPPVLITPVTRRPSPSTTPPPESDLVPDTPSRGVAWVQPQPPIPAPGSPSTPPAPSSDASPALSSDASPVPSSGGPPIPGPGAPGTPPTPASGAPSALASGGPRMPPTGRAIVPSQQISGRATVPMRTEAAAPASGRAPVARPSSPERRDSGRLTPIGRAQVTPTSGAPVSGAPASNAAPSVPDEPDGTAPTRSGPTPSTRRPFSTEPPPPPPAPPLVEPMRPAGSTPPPPASTSPVSPPPTATPPISARPISVPPVATPPTATPPAATPPISTPPISTPPAATPPPVAPAARSVYGAPPTADLRLGTQAQPTDPAPAPSTHPGAAPPSSAYGASQAPTYGPARQTGGPGATPTPQSGSTAPPPGTPAQPATYNAAPPPATYNAATPAAPYNAAAAAPATYNVGTPPATYNAATPATYNAAPGAGTPPAATYNAPPPATYNAAPQPPATYNAATPPPATYNAATYNAAMQAPATYNAPPPPATYNAAAPPAAYNAAPATAYTPAAPAEAGNQASQATQHPPRPAQRASRRTYRAVKIIVTLVVVMGLLAVAGAAYWFLVADTKKDDKQQQDAPIAQWVRKADVPLPLEGAAVAAFQGKLWVAGGQQASDPKTKTNEVFVYDPATDDWTVGPSLPSQLSHATLVPTPSGLYLVGGWLVDGGSRQVLRLDGKLQTWIPQPQLPESRVNGVGGFTGSEIVYAGGTKPGPSASDTVWALRRDAWVEIGKLSKPRQKAMAAGNGTDTLWIMGGRNIQTEEKFGTIDLITSTGVTPSDRTIDPPIDSGAGVYLPDSGICVVGGQTPNGGFNDWWCWEGGLAQKLPALNPQRGGLAAAIIGRTVYVVGGYGKGFSSLSRLDTLTLPPR</sequence>
<comment type="caution">
    <text evidence="8">The sequence shown here is derived from an EMBL/GenBank/DDBJ whole genome shotgun (WGS) entry which is preliminary data.</text>
</comment>
<dbReference type="Gene3D" id="3.90.640.10">
    <property type="entry name" value="Actin, Chain A, domain 4"/>
    <property type="match status" value="1"/>
</dbReference>
<evidence type="ECO:0000256" key="2">
    <source>
        <dbReference type="ARBA" id="ARBA00022741"/>
    </source>
</evidence>
<keyword evidence="7" id="KW-0812">Transmembrane</keyword>
<dbReference type="InterPro" id="IPR013126">
    <property type="entry name" value="Hsp_70_fam"/>
</dbReference>
<keyword evidence="7" id="KW-1133">Transmembrane helix</keyword>
<reference evidence="8" key="1">
    <citation type="submission" date="2021-01" db="EMBL/GenBank/DDBJ databases">
        <title>Whole genome shotgun sequence of Virgisporangium aurantiacum NBRC 16421.</title>
        <authorList>
            <person name="Komaki H."/>
            <person name="Tamura T."/>
        </authorList>
    </citation>
    <scope>NUCLEOTIDE SEQUENCE</scope>
    <source>
        <strain evidence="8">NBRC 16421</strain>
    </source>
</reference>
<feature type="compositionally biased region" description="Pro residues" evidence="6">
    <location>
        <begin position="508"/>
        <end position="524"/>
    </location>
</feature>
<feature type="compositionally biased region" description="Low complexity" evidence="6">
    <location>
        <begin position="660"/>
        <end position="674"/>
    </location>
</feature>
<evidence type="ECO:0000256" key="6">
    <source>
        <dbReference type="SAM" id="MobiDB-lite"/>
    </source>
</evidence>
<feature type="compositionally biased region" description="Pro residues" evidence="6">
    <location>
        <begin position="695"/>
        <end position="713"/>
    </location>
</feature>
<evidence type="ECO:0000256" key="3">
    <source>
        <dbReference type="ARBA" id="ARBA00022840"/>
    </source>
</evidence>
<keyword evidence="2" id="KW-0547">Nucleotide-binding</keyword>
<feature type="compositionally biased region" description="Low complexity" evidence="6">
    <location>
        <begin position="599"/>
        <end position="613"/>
    </location>
</feature>
<feature type="compositionally biased region" description="Low complexity" evidence="6">
    <location>
        <begin position="365"/>
        <end position="384"/>
    </location>
</feature>
<evidence type="ECO:0000256" key="1">
    <source>
        <dbReference type="ARBA" id="ARBA00007381"/>
    </source>
</evidence>
<evidence type="ECO:0000313" key="8">
    <source>
        <dbReference type="EMBL" id="GIJ55327.1"/>
    </source>
</evidence>
<feature type="compositionally biased region" description="Pro residues" evidence="6">
    <location>
        <begin position="543"/>
        <end position="559"/>
    </location>
</feature>
<keyword evidence="7" id="KW-0472">Membrane</keyword>
<organism evidence="8 9">
    <name type="scientific">Virgisporangium aurantiacum</name>
    <dbReference type="NCBI Taxonomy" id="175570"/>
    <lineage>
        <taxon>Bacteria</taxon>
        <taxon>Bacillati</taxon>
        <taxon>Actinomycetota</taxon>
        <taxon>Actinomycetes</taxon>
        <taxon>Micromonosporales</taxon>
        <taxon>Micromonosporaceae</taxon>
        <taxon>Virgisporangium</taxon>
    </lineage>
</organism>
<feature type="compositionally biased region" description="Low complexity" evidence="6">
    <location>
        <begin position="525"/>
        <end position="542"/>
    </location>
</feature>
<dbReference type="Gene3D" id="3.30.420.40">
    <property type="match status" value="2"/>
</dbReference>
<dbReference type="Proteomes" id="UP000612585">
    <property type="component" value="Unassembled WGS sequence"/>
</dbReference>
<feature type="region of interest" description="Disordered" evidence="6">
    <location>
        <begin position="869"/>
        <end position="924"/>
    </location>
</feature>
<evidence type="ECO:0000313" key="9">
    <source>
        <dbReference type="Proteomes" id="UP000612585"/>
    </source>
</evidence>
<evidence type="ECO:0000256" key="5">
    <source>
        <dbReference type="ARBA" id="ARBA00023186"/>
    </source>
</evidence>
<gene>
    <name evidence="8" type="ORF">Vau01_028430</name>
</gene>
<dbReference type="Gene3D" id="2.120.10.80">
    <property type="entry name" value="Kelch-type beta propeller"/>
    <property type="match status" value="2"/>
</dbReference>
<feature type="compositionally biased region" description="Low complexity" evidence="6">
    <location>
        <begin position="792"/>
        <end position="807"/>
    </location>
</feature>
<evidence type="ECO:0000256" key="4">
    <source>
        <dbReference type="ARBA" id="ARBA00023016"/>
    </source>
</evidence>
<keyword evidence="4" id="KW-0346">Stress response</keyword>
<comment type="similarity">
    <text evidence="1">Belongs to the heat shock protein 70 family.</text>
</comment>
<feature type="region of interest" description="Disordered" evidence="6">
    <location>
        <begin position="355"/>
        <end position="855"/>
    </location>
</feature>
<feature type="compositionally biased region" description="Low complexity" evidence="6">
    <location>
        <begin position="424"/>
        <end position="451"/>
    </location>
</feature>
<feature type="compositionally biased region" description="Low complexity" evidence="6">
    <location>
        <begin position="837"/>
        <end position="855"/>
    </location>
</feature>
<dbReference type="SMART" id="SM00612">
    <property type="entry name" value="Kelch"/>
    <property type="match status" value="2"/>
</dbReference>
<dbReference type="PANTHER" id="PTHR42749">
    <property type="entry name" value="CELL SHAPE-DETERMINING PROTEIN MREB"/>
    <property type="match status" value="1"/>
</dbReference>
<dbReference type="InterPro" id="IPR018181">
    <property type="entry name" value="Heat_shock_70_CS"/>
</dbReference>
<dbReference type="GO" id="GO:0005524">
    <property type="term" value="F:ATP binding"/>
    <property type="evidence" value="ECO:0007669"/>
    <property type="project" value="UniProtKB-KW"/>
</dbReference>
<feature type="compositionally biased region" description="Pro residues" evidence="6">
    <location>
        <begin position="722"/>
        <end position="758"/>
    </location>
</feature>
<keyword evidence="5" id="KW-0143">Chaperone</keyword>
<dbReference type="PANTHER" id="PTHR42749:SF1">
    <property type="entry name" value="CELL SHAPE-DETERMINING PROTEIN MREB"/>
    <property type="match status" value="1"/>
</dbReference>
<feature type="compositionally biased region" description="Low complexity" evidence="6">
    <location>
        <begin position="560"/>
        <end position="572"/>
    </location>
</feature>
<evidence type="ECO:0000256" key="7">
    <source>
        <dbReference type="SAM" id="Phobius"/>
    </source>
</evidence>
<accession>A0A8J3Z2U1</accession>
<dbReference type="RefSeq" id="WP_203991986.1">
    <property type="nucleotide sequence ID" value="NZ_BOPG01000017.1"/>
</dbReference>
<feature type="compositionally biased region" description="Low complexity" evidence="6">
    <location>
        <begin position="820"/>
        <end position="829"/>
    </location>
</feature>